<dbReference type="InterPro" id="IPR052155">
    <property type="entry name" value="Biofilm_reg_signaling"/>
</dbReference>
<evidence type="ECO:0000259" key="2">
    <source>
        <dbReference type="PROSITE" id="PS50883"/>
    </source>
</evidence>
<feature type="transmembrane region" description="Helical" evidence="1">
    <location>
        <begin position="47"/>
        <end position="67"/>
    </location>
</feature>
<dbReference type="Proteomes" id="UP001349262">
    <property type="component" value="Unassembled WGS sequence"/>
</dbReference>
<proteinExistence type="predicted"/>
<keyword evidence="1" id="KW-1133">Transmembrane helix</keyword>
<evidence type="ECO:0000256" key="1">
    <source>
        <dbReference type="SAM" id="Phobius"/>
    </source>
</evidence>
<feature type="transmembrane region" description="Helical" evidence="1">
    <location>
        <begin position="166"/>
        <end position="183"/>
    </location>
</feature>
<organism evidence="3 4">
    <name type="scientific">Methylobacterium radiotolerans</name>
    <dbReference type="NCBI Taxonomy" id="31998"/>
    <lineage>
        <taxon>Bacteria</taxon>
        <taxon>Pseudomonadati</taxon>
        <taxon>Pseudomonadota</taxon>
        <taxon>Alphaproteobacteria</taxon>
        <taxon>Hyphomicrobiales</taxon>
        <taxon>Methylobacteriaceae</taxon>
        <taxon>Methylobacterium</taxon>
    </lineage>
</organism>
<dbReference type="Pfam" id="PF00563">
    <property type="entry name" value="EAL"/>
    <property type="match status" value="1"/>
</dbReference>
<gene>
    <name evidence="3" type="ORF">MRSR164_08725</name>
</gene>
<feature type="domain" description="EAL" evidence="2">
    <location>
        <begin position="272"/>
        <end position="522"/>
    </location>
</feature>
<feature type="transmembrane region" description="Helical" evidence="1">
    <location>
        <begin position="189"/>
        <end position="208"/>
    </location>
</feature>
<keyword evidence="4" id="KW-1185">Reference proteome</keyword>
<feature type="transmembrane region" description="Helical" evidence="1">
    <location>
        <begin position="113"/>
        <end position="136"/>
    </location>
</feature>
<sequence length="539" mass="58204">MAAEAEIRAARVNRSPARFRRAGILRDLPEVCGFQARTDLLDETLTLAGYSALLHLTTALLLTVFFWDTAGPAYLLGLLAAIAALVGLGLFTRRRFRQTAAQGPSEPAIDRGIRLANALALTLGLAWATMPVVLFAPADGDRRLIVVGVAAGLIADAYALGPLLSVSYLFAIPVVVGSFLGLARCAEPVALSLAILLTVYAAFVLTSVTRMARLSLQRILDRVRVEHQSRTIGRLINEVAAGGEAPPLPTNTSAEEGGRSFDALQAQRARRRRDLDAAMRPALAAGEMALHYQPLVSLCDGRVVGFEALLRWVRPGDGPVSPAEIIPIAESTGFVVEIGRWALVRACTEAANWPAPVRVAVNISSTHLRLPDFLDDVRAALARSGLAPERLEIEITESVFLGSTPTVLDNLERLHALGVRIALDDFGTGFSSLSYLTRFPVDKIKVDRAFVRDLGRRREGQAVIDAIMVIARTLGIEVTAEGVETREQADLLRLKRCDNAQGFLYSPARPPQDLADLLVRIPHRHDRAGAAAARKTRSA</sequence>
<protein>
    <recommendedName>
        <fullName evidence="2">EAL domain-containing protein</fullName>
    </recommendedName>
</protein>
<dbReference type="PANTHER" id="PTHR44757">
    <property type="entry name" value="DIGUANYLATE CYCLASE DGCP"/>
    <property type="match status" value="1"/>
</dbReference>
<dbReference type="InterPro" id="IPR035919">
    <property type="entry name" value="EAL_sf"/>
</dbReference>
<keyword evidence="1" id="KW-0472">Membrane</keyword>
<name>A0ABU7T8K2_9HYPH</name>
<dbReference type="InterPro" id="IPR001633">
    <property type="entry name" value="EAL_dom"/>
</dbReference>
<dbReference type="SMART" id="SM00052">
    <property type="entry name" value="EAL"/>
    <property type="match status" value="1"/>
</dbReference>
<dbReference type="PROSITE" id="PS50883">
    <property type="entry name" value="EAL"/>
    <property type="match status" value="1"/>
</dbReference>
<dbReference type="SUPFAM" id="SSF141868">
    <property type="entry name" value="EAL domain-like"/>
    <property type="match status" value="1"/>
</dbReference>
<dbReference type="CDD" id="cd01948">
    <property type="entry name" value="EAL"/>
    <property type="match status" value="1"/>
</dbReference>
<evidence type="ECO:0000313" key="4">
    <source>
        <dbReference type="Proteomes" id="UP001349262"/>
    </source>
</evidence>
<accession>A0ABU7T8K2</accession>
<dbReference type="PANTHER" id="PTHR44757:SF2">
    <property type="entry name" value="BIOFILM ARCHITECTURE MAINTENANCE PROTEIN MBAA"/>
    <property type="match status" value="1"/>
</dbReference>
<keyword evidence="1" id="KW-0812">Transmembrane</keyword>
<dbReference type="EMBL" id="MLBY01000004">
    <property type="protein sequence ID" value="MEE7456856.1"/>
    <property type="molecule type" value="Genomic_DNA"/>
</dbReference>
<feature type="transmembrane region" description="Helical" evidence="1">
    <location>
        <begin position="73"/>
        <end position="92"/>
    </location>
</feature>
<dbReference type="Gene3D" id="3.20.20.450">
    <property type="entry name" value="EAL domain"/>
    <property type="match status" value="1"/>
</dbReference>
<evidence type="ECO:0000313" key="3">
    <source>
        <dbReference type="EMBL" id="MEE7456856.1"/>
    </source>
</evidence>
<reference evidence="3 4" key="1">
    <citation type="journal article" date="2012" name="Genet. Mol. Biol.">
        <title>Analysis of 16S rRNA and mxaF genes revealing insights into Methylobacterium niche-specific plant association.</title>
        <authorList>
            <person name="Dourado M.N."/>
            <person name="Andreote F.D."/>
            <person name="Dini-Andreote F."/>
            <person name="Conti R."/>
            <person name="Araujo J.M."/>
            <person name="Araujo W.L."/>
        </authorList>
    </citation>
    <scope>NUCLEOTIDE SEQUENCE [LARGE SCALE GENOMIC DNA]</scope>
    <source>
        <strain evidence="3 4">SR1.6/4</strain>
    </source>
</reference>
<comment type="caution">
    <text evidence="3">The sequence shown here is derived from an EMBL/GenBank/DDBJ whole genome shotgun (WGS) entry which is preliminary data.</text>
</comment>